<accession>A0A0F5NGA7</accession>
<evidence type="ECO:0000313" key="1">
    <source>
        <dbReference type="EMBL" id="ORW33925.1"/>
    </source>
</evidence>
<organism evidence="1 2">
    <name type="scientific">Mycobacterium nebraskense</name>
    <dbReference type="NCBI Taxonomy" id="244292"/>
    <lineage>
        <taxon>Bacteria</taxon>
        <taxon>Bacillati</taxon>
        <taxon>Actinomycetota</taxon>
        <taxon>Actinomycetes</taxon>
        <taxon>Mycobacteriales</taxon>
        <taxon>Mycobacteriaceae</taxon>
        <taxon>Mycobacterium</taxon>
    </lineage>
</organism>
<proteinExistence type="predicted"/>
<gene>
    <name evidence="1" type="ORF">AWC17_24460</name>
</gene>
<sequence>MSGVGSSEADELVKKLSETGDVAVGGEVFGFYRDENRCCGETNDAIFTDPLASVRHVLAAR</sequence>
<evidence type="ECO:0000313" key="2">
    <source>
        <dbReference type="Proteomes" id="UP000193781"/>
    </source>
</evidence>
<dbReference type="Proteomes" id="UP000193781">
    <property type="component" value="Unassembled WGS sequence"/>
</dbReference>
<comment type="caution">
    <text evidence="1">The sequence shown here is derived from an EMBL/GenBank/DDBJ whole genome shotgun (WGS) entry which is preliminary data.</text>
</comment>
<keyword evidence="2" id="KW-1185">Reference proteome</keyword>
<reference evidence="1 2" key="1">
    <citation type="submission" date="2016-01" db="EMBL/GenBank/DDBJ databases">
        <title>The new phylogeny of the genus Mycobacterium.</title>
        <authorList>
            <person name="Tarcisio F."/>
            <person name="Conor M."/>
            <person name="Antonella G."/>
            <person name="Elisabetta G."/>
            <person name="Giulia F.S."/>
            <person name="Sara T."/>
            <person name="Anna F."/>
            <person name="Clotilde B."/>
            <person name="Roberto B."/>
            <person name="Veronica D.S."/>
            <person name="Fabio R."/>
            <person name="Monica P."/>
            <person name="Olivier J."/>
            <person name="Enrico T."/>
            <person name="Nicola S."/>
        </authorList>
    </citation>
    <scope>NUCLEOTIDE SEQUENCE [LARGE SCALE GENOMIC DNA]</scope>
    <source>
        <strain evidence="1 2">DSM 44803</strain>
    </source>
</reference>
<dbReference type="AlphaFoldDB" id="A0A0F5NGA7"/>
<protein>
    <submittedName>
        <fullName evidence="1">Uncharacterized protein</fullName>
    </submittedName>
</protein>
<dbReference type="EMBL" id="LQPH01000025">
    <property type="protein sequence ID" value="ORW33925.1"/>
    <property type="molecule type" value="Genomic_DNA"/>
</dbReference>
<name>A0A0F5NGA7_9MYCO</name>